<evidence type="ECO:0000256" key="2">
    <source>
        <dbReference type="SAM" id="SignalP"/>
    </source>
</evidence>
<sequence>MKPSTLLFFVTCLTGPAVDAAAISEKETTHIRYSQFPSYEKCDTSEAHDLWKRKGGGRGGGSSGGGRSSGRTGGSSGSTGGRSSSSPSTGGGTGSGARSPTSNSGGVSSGGSGPKPAYGGGSVYAGGARRPYQSGSRIGAITPFLLVGAVALAFWPWSYAHGAYMYPYHNPYHYYNASSQRNETRNVLCGCQEYEVCGCDEENNGTVKELVGDGSYDKMDKSVVNVADVNGTQTIVIDGSLPNGTTADSAAAQLLLTHASWWPVVATVAAIVIWV</sequence>
<reference evidence="4" key="1">
    <citation type="journal article" date="2012" name="PLoS Genet.">
        <title>Comparative analysis of the genomes of two field isolates of the rice blast fungus Magnaporthe oryzae.</title>
        <authorList>
            <person name="Xue M."/>
            <person name="Yang J."/>
            <person name="Li Z."/>
            <person name="Hu S."/>
            <person name="Yao N."/>
            <person name="Dean R.A."/>
            <person name="Zhao W."/>
            <person name="Shen M."/>
            <person name="Zhang H."/>
            <person name="Li C."/>
            <person name="Liu L."/>
            <person name="Cao L."/>
            <person name="Xu X."/>
            <person name="Xing Y."/>
            <person name="Hsiang T."/>
            <person name="Zhang Z."/>
            <person name="Xu J.R."/>
            <person name="Peng Y.L."/>
        </authorList>
    </citation>
    <scope>NUCLEOTIDE SEQUENCE</scope>
    <source>
        <strain evidence="4">Y34</strain>
    </source>
</reference>
<feature type="compositionally biased region" description="Low complexity" evidence="1">
    <location>
        <begin position="96"/>
        <end position="106"/>
    </location>
</feature>
<feature type="domain" description="DUF7732" evidence="3">
    <location>
        <begin position="123"/>
        <end position="245"/>
    </location>
</feature>
<accession>A0AA97NTS8</accession>
<feature type="compositionally biased region" description="Gly residues" evidence="1">
    <location>
        <begin position="57"/>
        <end position="80"/>
    </location>
</feature>
<feature type="chain" id="PRO_5041634049" description="DUF7732 domain-containing protein" evidence="2">
    <location>
        <begin position="21"/>
        <end position="275"/>
    </location>
</feature>
<feature type="region of interest" description="Disordered" evidence="1">
    <location>
        <begin position="50"/>
        <end position="115"/>
    </location>
</feature>
<protein>
    <recommendedName>
        <fullName evidence="3">DUF7732 domain-containing protein</fullName>
    </recommendedName>
</protein>
<dbReference type="PANTHER" id="PTHR42091">
    <property type="entry name" value="CONSERVED GLYCINE-RICH PROTEIN (AFU_ORTHOLOGUE AFUA_7G02440)"/>
    <property type="match status" value="1"/>
</dbReference>
<organism evidence="4">
    <name type="scientific">Pyricularia oryzae (strain Y34)</name>
    <name type="common">Rice blast fungus</name>
    <name type="synonym">Magnaporthe oryzae</name>
    <dbReference type="NCBI Taxonomy" id="1143189"/>
    <lineage>
        <taxon>Eukaryota</taxon>
        <taxon>Fungi</taxon>
        <taxon>Dikarya</taxon>
        <taxon>Ascomycota</taxon>
        <taxon>Pezizomycotina</taxon>
        <taxon>Sordariomycetes</taxon>
        <taxon>Sordariomycetidae</taxon>
        <taxon>Magnaporthales</taxon>
        <taxon>Pyriculariaceae</taxon>
        <taxon>Pyricularia</taxon>
    </lineage>
</organism>
<keyword evidence="2" id="KW-0732">Signal</keyword>
<proteinExistence type="predicted"/>
<evidence type="ECO:0000313" key="4">
    <source>
        <dbReference type="EMBL" id="ELQ36089.1"/>
    </source>
</evidence>
<dbReference type="Proteomes" id="UP000011086">
    <property type="component" value="Unassembled WGS sequence"/>
</dbReference>
<dbReference type="PANTHER" id="PTHR42091:SF1">
    <property type="entry name" value="CONSERVED GLYCINE-RICH PROTEIN (AFU_ORTHOLOGUE AFUA_7G02440)"/>
    <property type="match status" value="1"/>
</dbReference>
<gene>
    <name evidence="4" type="ORF">OOU_Y34scaffold00669g74</name>
</gene>
<name>A0AA97NTS8_PYRO3</name>
<dbReference type="InterPro" id="IPR056634">
    <property type="entry name" value="DUF7732"/>
</dbReference>
<feature type="signal peptide" evidence="2">
    <location>
        <begin position="1"/>
        <end position="20"/>
    </location>
</feature>
<evidence type="ECO:0000259" key="3">
    <source>
        <dbReference type="Pfam" id="PF24866"/>
    </source>
</evidence>
<dbReference type="Pfam" id="PF24866">
    <property type="entry name" value="DUF7732"/>
    <property type="match status" value="1"/>
</dbReference>
<dbReference type="AlphaFoldDB" id="A0AA97NTS8"/>
<evidence type="ECO:0000256" key="1">
    <source>
        <dbReference type="SAM" id="MobiDB-lite"/>
    </source>
</evidence>
<dbReference type="EMBL" id="JH793053">
    <property type="protein sequence ID" value="ELQ36089.1"/>
    <property type="molecule type" value="Genomic_DNA"/>
</dbReference>